<dbReference type="Proteomes" id="UP000222894">
    <property type="component" value="Genome"/>
</dbReference>
<feature type="compositionally biased region" description="Basic and acidic residues" evidence="1">
    <location>
        <begin position="42"/>
        <end position="53"/>
    </location>
</feature>
<evidence type="ECO:0000313" key="3">
    <source>
        <dbReference type="EMBL" id="APU00700.1"/>
    </source>
</evidence>
<keyword evidence="2" id="KW-0472">Membrane</keyword>
<feature type="region of interest" description="Disordered" evidence="1">
    <location>
        <begin position="39"/>
        <end position="63"/>
    </location>
</feature>
<keyword evidence="2" id="KW-0812">Transmembrane</keyword>
<dbReference type="EMBL" id="KY290948">
    <property type="protein sequence ID" value="APU00700.1"/>
    <property type="molecule type" value="Genomic_DNA"/>
</dbReference>
<proteinExistence type="predicted"/>
<sequence length="63" mass="7413">MNIDAVLTQHIVYGIFAVAGCGLMWQIRKDINQEKRIKRHNQKLEQQARDWMSKNKPQPPNKP</sequence>
<evidence type="ECO:0000313" key="4">
    <source>
        <dbReference type="Proteomes" id="UP000222894"/>
    </source>
</evidence>
<protein>
    <submittedName>
        <fullName evidence="3">Uncharacterized protein</fullName>
    </submittedName>
</protein>
<evidence type="ECO:0000256" key="2">
    <source>
        <dbReference type="SAM" id="Phobius"/>
    </source>
</evidence>
<name>A0A219Y9R1_9CAUD</name>
<evidence type="ECO:0000256" key="1">
    <source>
        <dbReference type="SAM" id="MobiDB-lite"/>
    </source>
</evidence>
<organism evidence="3 4">
    <name type="scientific">Aeromonas phage 44RR2.8t.2</name>
    <dbReference type="NCBI Taxonomy" id="1932900"/>
    <lineage>
        <taxon>Viruses</taxon>
        <taxon>Duplodnaviria</taxon>
        <taxon>Heunggongvirae</taxon>
        <taxon>Uroviricota</taxon>
        <taxon>Caudoviricetes</taxon>
        <taxon>Pantevenvirales</taxon>
        <taxon>Straboviridae</taxon>
        <taxon>Biquartavirus</taxon>
        <taxon>Biquartavirus 44RR2</taxon>
    </lineage>
</organism>
<feature type="transmembrane region" description="Helical" evidence="2">
    <location>
        <begin position="6"/>
        <end position="27"/>
    </location>
</feature>
<accession>A0A219Y9R1</accession>
<keyword evidence="2" id="KW-1133">Transmembrane helix</keyword>
<reference evidence="3 4" key="1">
    <citation type="journal article" date="2017" name="Sci. Rep.">
        <title>Characterization and diversity of phages infecting Aeromonas salmonicida subsp. salmonicida.</title>
        <authorList>
            <person name="Vincent A.T."/>
            <person name="Paquet V.E."/>
            <person name="Bernatchez A."/>
            <person name="Tremblay D.M."/>
            <person name="Moineau S."/>
            <person name="Charette S.J."/>
        </authorList>
    </citation>
    <scope>NUCLEOTIDE SEQUENCE [LARGE SCALE GENOMIC DNA]</scope>
</reference>